<dbReference type="EMBL" id="CP009961">
    <property type="protein sequence ID" value="AKG39284.1"/>
    <property type="molecule type" value="Genomic_DNA"/>
</dbReference>
<dbReference type="SUPFAM" id="SSF102405">
    <property type="entry name" value="MCP/YpsA-like"/>
    <property type="match status" value="1"/>
</dbReference>
<dbReference type="STRING" id="1550241.MA03_01235"/>
<dbReference type="AlphaFoldDB" id="A0A0F7FJQ2"/>
<dbReference type="PATRIC" id="fig|1550241.5.peg.252"/>
<evidence type="ECO:0000313" key="1">
    <source>
        <dbReference type="EMBL" id="AKG39284.1"/>
    </source>
</evidence>
<dbReference type="Pfam" id="PF18306">
    <property type="entry name" value="LDcluster4"/>
    <property type="match status" value="1"/>
</dbReference>
<proteinExistence type="predicted"/>
<gene>
    <name evidence="1" type="ORF">MA03_01235</name>
</gene>
<dbReference type="Proteomes" id="UP000067434">
    <property type="component" value="Chromosome"/>
</dbReference>
<protein>
    <recommendedName>
        <fullName evidence="3">LOG family protein</fullName>
    </recommendedName>
</protein>
<dbReference type="KEGG" id="thf:MA03_01235"/>
<organism evidence="1 2">
    <name type="scientific">Infirmifilum uzonense</name>
    <dbReference type="NCBI Taxonomy" id="1550241"/>
    <lineage>
        <taxon>Archaea</taxon>
        <taxon>Thermoproteota</taxon>
        <taxon>Thermoprotei</taxon>
        <taxon>Thermofilales</taxon>
        <taxon>Thermofilaceae</taxon>
        <taxon>Infirmifilum</taxon>
    </lineage>
</organism>
<reference evidence="1 2" key="1">
    <citation type="journal article" date="2015" name="Stand. Genomic Sci.">
        <title>Complete genome sequence of and proposal of Thermofilum uzonense sp. nov. a novel hyperthermophilic crenarchaeon and emended description of the genus Thermofilum.</title>
        <authorList>
            <person name="Toshchakov S.V."/>
            <person name="Korzhenkov A.A."/>
            <person name="Samarov N.I."/>
            <person name="Mazunin I.O."/>
            <person name="Mozhey O.I."/>
            <person name="Shmyr I.S."/>
            <person name="Derbikova K.S."/>
            <person name="Taranov E.A."/>
            <person name="Dominova I.N."/>
            <person name="Bonch-Osmolovskaya E.A."/>
            <person name="Patrushev M.V."/>
            <person name="Podosokorskaya O.A."/>
            <person name="Kublanov I.V."/>
        </authorList>
    </citation>
    <scope>NUCLEOTIDE SEQUENCE [LARGE SCALE GENOMIC DNA]</scope>
    <source>
        <strain evidence="1 2">1807-2</strain>
    </source>
</reference>
<dbReference type="HOGENOM" id="CLU_107614_0_1_2"/>
<evidence type="ECO:0000313" key="2">
    <source>
        <dbReference type="Proteomes" id="UP000067434"/>
    </source>
</evidence>
<dbReference type="Gene3D" id="3.40.50.450">
    <property type="match status" value="1"/>
</dbReference>
<evidence type="ECO:0008006" key="3">
    <source>
        <dbReference type="Google" id="ProtNLM"/>
    </source>
</evidence>
<accession>A0A0F7FJQ2</accession>
<name>A0A0F7FJQ2_9CREN</name>
<dbReference type="OrthoDB" id="9570at2157"/>
<dbReference type="InterPro" id="IPR041164">
    <property type="entry name" value="LDcluster4"/>
</dbReference>
<sequence>MKVIGVACLGTEPSRELISKAREFVRELARLCGSGVYLALGGYWGLMKVVVEEALANDVQVVLFPPIEREYEQFPGKVLVIRTGMGYRLRSVVFVRSVDVLTILGGEAGTFQEAVTAYLEGKPVLVLGNTGLMTDKLAGFTPYLDTRELAEVKIISEPSVLAREACRLVSN</sequence>
<keyword evidence="2" id="KW-1185">Reference proteome</keyword>